<dbReference type="Proteomes" id="UP000054995">
    <property type="component" value="Unassembled WGS sequence"/>
</dbReference>
<keyword evidence="2" id="KW-1185">Reference proteome</keyword>
<dbReference type="OrthoDB" id="5928774at2759"/>
<organism evidence="1 2">
    <name type="scientific">Trichinella pseudospiralis</name>
    <name type="common">Parasitic roundworm</name>
    <dbReference type="NCBI Taxonomy" id="6337"/>
    <lineage>
        <taxon>Eukaryota</taxon>
        <taxon>Metazoa</taxon>
        <taxon>Ecdysozoa</taxon>
        <taxon>Nematoda</taxon>
        <taxon>Enoplea</taxon>
        <taxon>Dorylaimia</taxon>
        <taxon>Trichinellida</taxon>
        <taxon>Trichinellidae</taxon>
        <taxon>Trichinella</taxon>
    </lineage>
</organism>
<reference evidence="1 2" key="1">
    <citation type="submission" date="2015-01" db="EMBL/GenBank/DDBJ databases">
        <title>Evolution of Trichinella species and genotypes.</title>
        <authorList>
            <person name="Korhonen P.K."/>
            <person name="Edoardo P."/>
            <person name="Giuseppe L.R."/>
            <person name="Gasser R.B."/>
        </authorList>
    </citation>
    <scope>NUCLEOTIDE SEQUENCE [LARGE SCALE GENOMIC DNA]</scope>
    <source>
        <strain evidence="1">ISS470</strain>
    </source>
</reference>
<name>A0A0V1F2V0_TRIPS</name>
<accession>A0A0V1F2V0</accession>
<proteinExistence type="predicted"/>
<gene>
    <name evidence="1" type="ORF">T4D_6445</name>
</gene>
<protein>
    <submittedName>
        <fullName evidence="1">Uncharacterized protein</fullName>
    </submittedName>
</protein>
<comment type="caution">
    <text evidence="1">The sequence shown here is derived from an EMBL/GenBank/DDBJ whole genome shotgun (WGS) entry which is preliminary data.</text>
</comment>
<evidence type="ECO:0000313" key="2">
    <source>
        <dbReference type="Proteomes" id="UP000054995"/>
    </source>
</evidence>
<sequence length="115" mass="12894">MTIYGKVLCHQPATSTFNEGFSNGSRRSFINTGFLYYCPCHMFKSPAAAGVAPGYASGHIKICICLRATPLAFYCTIFAPRLCRNLHMQIFLCPEARPRALPEAIFQKFVKFSNF</sequence>
<dbReference type="AlphaFoldDB" id="A0A0V1F2V0"/>
<evidence type="ECO:0000313" key="1">
    <source>
        <dbReference type="EMBL" id="KRY80506.1"/>
    </source>
</evidence>
<dbReference type="EMBL" id="JYDT01000455">
    <property type="protein sequence ID" value="KRY80506.1"/>
    <property type="molecule type" value="Genomic_DNA"/>
</dbReference>